<feature type="region of interest" description="Disordered" evidence="3">
    <location>
        <begin position="300"/>
        <end position="325"/>
    </location>
</feature>
<keyword evidence="2" id="KW-0560">Oxidoreductase</keyword>
<accession>A0ABR1X771</accession>
<dbReference type="Pfam" id="PF00106">
    <property type="entry name" value="adh_short"/>
    <property type="match status" value="1"/>
</dbReference>
<keyword evidence="5" id="KW-1185">Reference proteome</keyword>
<dbReference type="SUPFAM" id="SSF51735">
    <property type="entry name" value="NAD(P)-binding Rossmann-fold domains"/>
    <property type="match status" value="1"/>
</dbReference>
<evidence type="ECO:0000256" key="3">
    <source>
        <dbReference type="SAM" id="MobiDB-lite"/>
    </source>
</evidence>
<dbReference type="Gene3D" id="3.40.50.720">
    <property type="entry name" value="NAD(P)-binding Rossmann-like Domain"/>
    <property type="match status" value="1"/>
</dbReference>
<reference evidence="4 5" key="1">
    <citation type="submission" date="2023-01" db="EMBL/GenBank/DDBJ databases">
        <title>Analysis of 21 Apiospora genomes using comparative genomics revels a genus with tremendous synthesis potential of carbohydrate active enzymes and secondary metabolites.</title>
        <authorList>
            <person name="Sorensen T."/>
        </authorList>
    </citation>
    <scope>NUCLEOTIDE SEQUENCE [LARGE SCALE GENOMIC DNA]</scope>
    <source>
        <strain evidence="4 5">CBS 135458</strain>
    </source>
</reference>
<name>A0ABR1X771_9PEZI</name>
<comment type="caution">
    <text evidence="4">The sequence shown here is derived from an EMBL/GenBank/DDBJ whole genome shotgun (WGS) entry which is preliminary data.</text>
</comment>
<feature type="region of interest" description="Disordered" evidence="3">
    <location>
        <begin position="18"/>
        <end position="137"/>
    </location>
</feature>
<evidence type="ECO:0000256" key="1">
    <source>
        <dbReference type="ARBA" id="ARBA00006484"/>
    </source>
</evidence>
<evidence type="ECO:0000313" key="5">
    <source>
        <dbReference type="Proteomes" id="UP001480595"/>
    </source>
</evidence>
<dbReference type="PANTHER" id="PTHR43008">
    <property type="entry name" value="BENZIL REDUCTASE"/>
    <property type="match status" value="1"/>
</dbReference>
<gene>
    <name evidence="4" type="ORF">PG994_000694</name>
</gene>
<dbReference type="Pfam" id="PF13561">
    <property type="entry name" value="adh_short_C2"/>
    <property type="match status" value="1"/>
</dbReference>
<dbReference type="InterPro" id="IPR002347">
    <property type="entry name" value="SDR_fam"/>
</dbReference>
<proteinExistence type="inferred from homology"/>
<protein>
    <recommendedName>
        <fullName evidence="6">NAD(P)-binding protein</fullName>
    </recommendedName>
</protein>
<dbReference type="PRINTS" id="PR00081">
    <property type="entry name" value="GDHRDH"/>
</dbReference>
<organism evidence="4 5">
    <name type="scientific">Apiospora phragmitis</name>
    <dbReference type="NCBI Taxonomy" id="2905665"/>
    <lineage>
        <taxon>Eukaryota</taxon>
        <taxon>Fungi</taxon>
        <taxon>Dikarya</taxon>
        <taxon>Ascomycota</taxon>
        <taxon>Pezizomycotina</taxon>
        <taxon>Sordariomycetes</taxon>
        <taxon>Xylariomycetidae</taxon>
        <taxon>Amphisphaeriales</taxon>
        <taxon>Apiosporaceae</taxon>
        <taxon>Apiospora</taxon>
    </lineage>
</organism>
<evidence type="ECO:0000313" key="4">
    <source>
        <dbReference type="EMBL" id="KAK8091189.1"/>
    </source>
</evidence>
<sequence length="406" mass="44354">MSLCRAAIRRLPVCRPIPTGAASLCGGRPSNSLTPKRAFHAAPLLNKKQANPETKEEEKFKPIEKEEFNPSEKVKSTKKEKAKSTKKEKAKPNEKEKAKPSEKKKAKTSEKVKPITKEKVKPSEEEKAKPTKKKKVGPNPYAEFELTGKVFVVTGGTYDLGLVLAEALAEAGEKGLTAVIAVYCIDTTPEPGNYFLLTQKRVVPEWGGSLHYRQHDVFDPEHLNQLIQAIAEGNGRLDGLVATAPIQHVTLETEFIRDEAHDMTTVSFRGVREACTAAARQMTKRKTGPTVAGVRRVQGGADAAHARAGDGMEPHAPSDQKGGGGGGGDGCIRVNCIGPGLILQLGKKIIFERFKRIREKWEREDMMGRAAEPSQFRAAVLFLSSKASFPMTSGNIEIVDGDMQIY</sequence>
<comment type="similarity">
    <text evidence="1">Belongs to the short-chain dehydrogenases/reductases (SDR) family.</text>
</comment>
<dbReference type="Proteomes" id="UP001480595">
    <property type="component" value="Unassembled WGS sequence"/>
</dbReference>
<feature type="compositionally biased region" description="Basic and acidic residues" evidence="3">
    <location>
        <begin position="304"/>
        <end position="318"/>
    </location>
</feature>
<evidence type="ECO:0008006" key="6">
    <source>
        <dbReference type="Google" id="ProtNLM"/>
    </source>
</evidence>
<dbReference type="EMBL" id="JAQQWL010000001">
    <property type="protein sequence ID" value="KAK8091189.1"/>
    <property type="molecule type" value="Genomic_DNA"/>
</dbReference>
<dbReference type="PANTHER" id="PTHR43008:SF10">
    <property type="entry name" value="CHAIN DEHYDROGENASE_OXIDOREDUCTASE, PUTATIVE (AFU_ORTHOLOGUE AFUA_2G15740)-RELATED"/>
    <property type="match status" value="1"/>
</dbReference>
<dbReference type="RefSeq" id="XP_066722735.1">
    <property type="nucleotide sequence ID" value="XM_066852103.1"/>
</dbReference>
<evidence type="ECO:0000256" key="2">
    <source>
        <dbReference type="ARBA" id="ARBA00023002"/>
    </source>
</evidence>
<dbReference type="InterPro" id="IPR036291">
    <property type="entry name" value="NAD(P)-bd_dom_sf"/>
</dbReference>
<feature type="compositionally biased region" description="Basic and acidic residues" evidence="3">
    <location>
        <begin position="53"/>
        <end position="129"/>
    </location>
</feature>
<dbReference type="GeneID" id="92085166"/>